<reference evidence="2" key="1">
    <citation type="journal article" date="2014" name="Int. J. Syst. Evol. Microbiol.">
        <title>Complete genome sequence of Corynebacterium casei LMG S-19264T (=DSM 44701T), isolated from a smear-ripened cheese.</title>
        <authorList>
            <consortium name="US DOE Joint Genome Institute (JGI-PGF)"/>
            <person name="Walter F."/>
            <person name="Albersmeier A."/>
            <person name="Kalinowski J."/>
            <person name="Ruckert C."/>
        </authorList>
    </citation>
    <scope>NUCLEOTIDE SEQUENCE</scope>
    <source>
        <strain evidence="2">KCTC 42097</strain>
    </source>
</reference>
<organism evidence="2 3">
    <name type="scientific">Limoniibacter endophyticus</name>
    <dbReference type="NCBI Taxonomy" id="1565040"/>
    <lineage>
        <taxon>Bacteria</taxon>
        <taxon>Pseudomonadati</taxon>
        <taxon>Pseudomonadota</taxon>
        <taxon>Alphaproteobacteria</taxon>
        <taxon>Hyphomicrobiales</taxon>
        <taxon>Bartonellaceae</taxon>
        <taxon>Limoniibacter</taxon>
    </lineage>
</organism>
<evidence type="ECO:0000313" key="2">
    <source>
        <dbReference type="EMBL" id="GHC61719.1"/>
    </source>
</evidence>
<keyword evidence="3" id="KW-1185">Reference proteome</keyword>
<feature type="transmembrane region" description="Helical" evidence="1">
    <location>
        <begin position="6"/>
        <end position="25"/>
    </location>
</feature>
<keyword evidence="1" id="KW-0472">Membrane</keyword>
<protein>
    <submittedName>
        <fullName evidence="2">Uncharacterized protein</fullName>
    </submittedName>
</protein>
<dbReference type="EMBL" id="BMZO01000001">
    <property type="protein sequence ID" value="GHC61719.1"/>
    <property type="molecule type" value="Genomic_DNA"/>
</dbReference>
<accession>A0A8J3DES7</accession>
<name>A0A8J3DES7_9HYPH</name>
<evidence type="ECO:0000313" key="3">
    <source>
        <dbReference type="Proteomes" id="UP000641137"/>
    </source>
</evidence>
<comment type="caution">
    <text evidence="2">The sequence shown here is derived from an EMBL/GenBank/DDBJ whole genome shotgun (WGS) entry which is preliminary data.</text>
</comment>
<proteinExistence type="predicted"/>
<gene>
    <name evidence="2" type="ORF">GCM10010136_02440</name>
</gene>
<dbReference type="RefSeq" id="WP_189486998.1">
    <property type="nucleotide sequence ID" value="NZ_BMZO01000001.1"/>
</dbReference>
<keyword evidence="1" id="KW-1133">Transmembrane helix</keyword>
<sequence length="110" mass="12074">MTPAEIAAAVGFFLMVSGALWGIWWKIIGEVKDAKTQSDNKASAAIAKADFALLELNAHKLHVAETFATKAGMQEQTVQLMRAIEGVANRLDSVHERLDRVLDRPARTRS</sequence>
<reference evidence="2" key="2">
    <citation type="submission" date="2020-09" db="EMBL/GenBank/DDBJ databases">
        <authorList>
            <person name="Sun Q."/>
            <person name="Kim S."/>
        </authorList>
    </citation>
    <scope>NUCLEOTIDE SEQUENCE</scope>
    <source>
        <strain evidence="2">KCTC 42097</strain>
    </source>
</reference>
<dbReference type="Proteomes" id="UP000641137">
    <property type="component" value="Unassembled WGS sequence"/>
</dbReference>
<keyword evidence="1" id="KW-0812">Transmembrane</keyword>
<evidence type="ECO:0000256" key="1">
    <source>
        <dbReference type="SAM" id="Phobius"/>
    </source>
</evidence>
<dbReference type="AlphaFoldDB" id="A0A8J3DES7"/>